<dbReference type="PATRIC" id="fig|1423760.3.peg.1099"/>
<dbReference type="AlphaFoldDB" id="A0A0R1UE11"/>
<proteinExistence type="predicted"/>
<accession>A0A0R1UE11</accession>
<name>A0A0R1UE11_9LACO</name>
<gene>
    <name evidence="1" type="ORF">FC43_GL001047</name>
</gene>
<protein>
    <submittedName>
        <fullName evidence="1">Uncharacterized protein</fullName>
    </submittedName>
</protein>
<dbReference type="RefSeq" id="WP_056953995.1">
    <property type="nucleotide sequence ID" value="NZ_AZFK01000018.1"/>
</dbReference>
<evidence type="ECO:0000313" key="1">
    <source>
        <dbReference type="EMBL" id="KRL91629.1"/>
    </source>
</evidence>
<dbReference type="EMBL" id="AZFK01000018">
    <property type="protein sequence ID" value="KRL91629.1"/>
    <property type="molecule type" value="Genomic_DNA"/>
</dbReference>
<dbReference type="Proteomes" id="UP000050816">
    <property type="component" value="Unassembled WGS sequence"/>
</dbReference>
<evidence type="ECO:0000313" key="2">
    <source>
        <dbReference type="Proteomes" id="UP000050816"/>
    </source>
</evidence>
<comment type="caution">
    <text evidence="1">The sequence shown here is derived from an EMBL/GenBank/DDBJ whole genome shotgun (WGS) entry which is preliminary data.</text>
</comment>
<organism evidence="1 2">
    <name type="scientific">Limosilactobacillus ingluviei DSM 15946</name>
    <dbReference type="NCBI Taxonomy" id="1423760"/>
    <lineage>
        <taxon>Bacteria</taxon>
        <taxon>Bacillati</taxon>
        <taxon>Bacillota</taxon>
        <taxon>Bacilli</taxon>
        <taxon>Lactobacillales</taxon>
        <taxon>Lactobacillaceae</taxon>
        <taxon>Limosilactobacillus</taxon>
    </lineage>
</organism>
<reference evidence="1 2" key="1">
    <citation type="journal article" date="2015" name="Genome Announc.">
        <title>Expanding the biotechnology potential of lactobacilli through comparative genomics of 213 strains and associated genera.</title>
        <authorList>
            <person name="Sun Z."/>
            <person name="Harris H.M."/>
            <person name="McCann A."/>
            <person name="Guo C."/>
            <person name="Argimon S."/>
            <person name="Zhang W."/>
            <person name="Yang X."/>
            <person name="Jeffery I.B."/>
            <person name="Cooney J.C."/>
            <person name="Kagawa T.F."/>
            <person name="Liu W."/>
            <person name="Song Y."/>
            <person name="Salvetti E."/>
            <person name="Wrobel A."/>
            <person name="Rasinkangas P."/>
            <person name="Parkhill J."/>
            <person name="Rea M.C."/>
            <person name="O'Sullivan O."/>
            <person name="Ritari J."/>
            <person name="Douillard F.P."/>
            <person name="Paul Ross R."/>
            <person name="Yang R."/>
            <person name="Briner A.E."/>
            <person name="Felis G.E."/>
            <person name="de Vos W.M."/>
            <person name="Barrangou R."/>
            <person name="Klaenhammer T.R."/>
            <person name="Caufield P.W."/>
            <person name="Cui Y."/>
            <person name="Zhang H."/>
            <person name="O'Toole P.W."/>
        </authorList>
    </citation>
    <scope>NUCLEOTIDE SEQUENCE [LARGE SCALE GENOMIC DNA]</scope>
    <source>
        <strain evidence="1 2">DSM 15946</strain>
    </source>
</reference>
<sequence>MTFSEAIKAHNERLLVSDGRTVYRVLDVDPMNEMVVAKSLENSFVRKGTADALYFSNIVGTKVSA</sequence>